<dbReference type="AlphaFoldDB" id="A0A1G8WTF9"/>
<evidence type="ECO:0000313" key="4">
    <source>
        <dbReference type="EMBL" id="SDJ80880.1"/>
    </source>
</evidence>
<reference evidence="5" key="1">
    <citation type="submission" date="2016-10" db="EMBL/GenBank/DDBJ databases">
        <authorList>
            <person name="Varghese N."/>
            <person name="Submissions S."/>
        </authorList>
    </citation>
    <scope>NUCLEOTIDE SEQUENCE [LARGE SCALE GENOMIC DNA]</scope>
    <source>
        <strain evidence="5">B4,CECT 8067,JCM 17497</strain>
    </source>
</reference>
<dbReference type="SUPFAM" id="SSF53335">
    <property type="entry name" value="S-adenosyl-L-methionine-dependent methyltransferases"/>
    <property type="match status" value="1"/>
</dbReference>
<sequence length="260" mass="29562">MMSYDNPAEKVYTNQAELFAPILENMEEAGSRQVRNVLQTIREKRGGRPDRVLDIGCGIGRHAIGFAEEGCRVDGIDISEAFVKQAREKAEQRGVADRASFEVFDMRDLDEWDENYDLVTNLFDSFCYYGKETDRAVLSKINDLLEDDGYLFMQLGNKEATIRNFEESTVKVVNGNLHVQQMEFDVKTSRLSSTIDVFSIIDDGYEHEDTMEFERRLYAPAEFRDMLETAGFDEITMIGEGANPGPELTFDSPRLVVLAT</sequence>
<name>A0A1G8WTF9_9EURY</name>
<evidence type="ECO:0000259" key="3">
    <source>
        <dbReference type="Pfam" id="PF13649"/>
    </source>
</evidence>
<dbReference type="STRING" id="1095776.SAMN04515672_1485"/>
<dbReference type="InterPro" id="IPR041698">
    <property type="entry name" value="Methyltransf_25"/>
</dbReference>
<evidence type="ECO:0000256" key="2">
    <source>
        <dbReference type="ARBA" id="ARBA00022679"/>
    </source>
</evidence>
<accession>A0A1G8WTF9</accession>
<organism evidence="4 5">
    <name type="scientific">Natronorubrum texcoconense</name>
    <dbReference type="NCBI Taxonomy" id="1095776"/>
    <lineage>
        <taxon>Archaea</taxon>
        <taxon>Methanobacteriati</taxon>
        <taxon>Methanobacteriota</taxon>
        <taxon>Stenosarchaea group</taxon>
        <taxon>Halobacteria</taxon>
        <taxon>Halobacteriales</taxon>
        <taxon>Natrialbaceae</taxon>
        <taxon>Natronorubrum</taxon>
    </lineage>
</organism>
<dbReference type="GO" id="GO:0032259">
    <property type="term" value="P:methylation"/>
    <property type="evidence" value="ECO:0007669"/>
    <property type="project" value="UniProtKB-KW"/>
</dbReference>
<feature type="domain" description="Methyltransferase" evidence="3">
    <location>
        <begin position="52"/>
        <end position="149"/>
    </location>
</feature>
<dbReference type="Gene3D" id="3.40.50.150">
    <property type="entry name" value="Vaccinia Virus protein VP39"/>
    <property type="match status" value="1"/>
</dbReference>
<protein>
    <submittedName>
        <fullName evidence="4">Methyltransferase domain-containing protein</fullName>
    </submittedName>
</protein>
<dbReference type="CDD" id="cd02440">
    <property type="entry name" value="AdoMet_MTases"/>
    <property type="match status" value="1"/>
</dbReference>
<keyword evidence="2 4" id="KW-0808">Transferase</keyword>
<evidence type="ECO:0000313" key="5">
    <source>
        <dbReference type="Proteomes" id="UP000198882"/>
    </source>
</evidence>
<dbReference type="PANTHER" id="PTHR43861">
    <property type="entry name" value="TRANS-ACONITATE 2-METHYLTRANSFERASE-RELATED"/>
    <property type="match status" value="1"/>
</dbReference>
<keyword evidence="5" id="KW-1185">Reference proteome</keyword>
<dbReference type="EMBL" id="FNFE01000002">
    <property type="protein sequence ID" value="SDJ80880.1"/>
    <property type="molecule type" value="Genomic_DNA"/>
</dbReference>
<dbReference type="GO" id="GO:0008168">
    <property type="term" value="F:methyltransferase activity"/>
    <property type="evidence" value="ECO:0007669"/>
    <property type="project" value="UniProtKB-KW"/>
</dbReference>
<dbReference type="Proteomes" id="UP000198882">
    <property type="component" value="Unassembled WGS sequence"/>
</dbReference>
<dbReference type="Pfam" id="PF13649">
    <property type="entry name" value="Methyltransf_25"/>
    <property type="match status" value="1"/>
</dbReference>
<gene>
    <name evidence="4" type="ORF">SAMN04515672_1485</name>
</gene>
<keyword evidence="1 4" id="KW-0489">Methyltransferase</keyword>
<dbReference type="PANTHER" id="PTHR43861:SF1">
    <property type="entry name" value="TRANS-ACONITATE 2-METHYLTRANSFERASE"/>
    <property type="match status" value="1"/>
</dbReference>
<proteinExistence type="predicted"/>
<dbReference type="InterPro" id="IPR029063">
    <property type="entry name" value="SAM-dependent_MTases_sf"/>
</dbReference>
<evidence type="ECO:0000256" key="1">
    <source>
        <dbReference type="ARBA" id="ARBA00022603"/>
    </source>
</evidence>
<dbReference type="Gene3D" id="2.20.25.110">
    <property type="entry name" value="S-adenosyl-L-methionine-dependent methyltransferases"/>
    <property type="match status" value="1"/>
</dbReference>